<comment type="subcellular location">
    <subcellularLocation>
        <location evidence="1">Mitochondrion inner membrane</location>
        <topology evidence="1">Single-pass membrane protein</topology>
    </subcellularLocation>
</comment>
<comment type="similarity">
    <text evidence="1">Belongs to the TIM50 family.</text>
</comment>
<feature type="region of interest" description="Disordered" evidence="2">
    <location>
        <begin position="147"/>
        <end position="183"/>
    </location>
</feature>
<feature type="compositionally biased region" description="Low complexity" evidence="2">
    <location>
        <begin position="163"/>
        <end position="172"/>
    </location>
</feature>
<comment type="function">
    <text evidence="1">Essential component of the TIM23 complex, a complex that mediates the translocation of transit peptide-containing proteins across the mitochondrial inner membrane.</text>
</comment>
<dbReference type="Pfam" id="PF03031">
    <property type="entry name" value="NIF"/>
    <property type="match status" value="1"/>
</dbReference>
<sequence>MSFSHPRGSAHGALRHSHSSSTFIGLHRARRNRNCFQRRPLRAARSTQCLFSSPDVVDAGAGEENSPTVFSTLTTTTYVQVEEVYDSDSEYSEYDLMNDQMQDFLLDSEDSLQGEDFADGVLGVGTFCVSGFVSAKPTEMHCSRLRRRTTTPQRRRLAKKSESSASLSNAARIAPSSSTTLLGDLDTSPREAIAMMGHAHLRERKQRRAAAGDRRWLVPALTPIFSRGSSRTENGLPLFTVVFDLDETLVAARYGPIQLRPHIGELFRALHQLPVEIIVWTAGTARYVNSILHAIGQACGRREWFHHIISRHKRWYSGANSSVKDLTLLGRPMDRVLMIENNPISVVQQPTLCVLVEDYLQENAADESLQVLQGILERLVDACRKAVTLSAAEGGARASSSAHEAFKSGLPDRADDHPSILHSCAPSLSALLSQDAAVQPIQFRMDDVCNEDGVSTNQKAELLDRVGGADTLICRALRYSPSLRPALPLLPAHASISVRSYGCVNSMVPI</sequence>
<comment type="subunit">
    <text evidence="1">Component of the TIM23 complex.</text>
</comment>
<dbReference type="OMA" id="NEQMQDF"/>
<dbReference type="Proteomes" id="UP000038009">
    <property type="component" value="Unassembled WGS sequence"/>
</dbReference>
<dbReference type="PANTHER" id="PTHR12210">
    <property type="entry name" value="DULLARD PROTEIN PHOSPHATASE"/>
    <property type="match status" value="1"/>
</dbReference>
<accession>A0A0N1PCT0</accession>
<dbReference type="VEuPathDB" id="TriTrypDB:Lsey_0066_0030"/>
<keyword evidence="1" id="KW-0496">Mitochondrion</keyword>
<proteinExistence type="inferred from homology"/>
<protein>
    <recommendedName>
        <fullName evidence="1">Mitochondrial import inner membrane translocase subunit TIM50</fullName>
    </recommendedName>
</protein>
<organism evidence="4 5">
    <name type="scientific">Leptomonas seymouri</name>
    <dbReference type="NCBI Taxonomy" id="5684"/>
    <lineage>
        <taxon>Eukaryota</taxon>
        <taxon>Discoba</taxon>
        <taxon>Euglenozoa</taxon>
        <taxon>Kinetoplastea</taxon>
        <taxon>Metakinetoplastina</taxon>
        <taxon>Trypanosomatida</taxon>
        <taxon>Trypanosomatidae</taxon>
        <taxon>Leishmaniinae</taxon>
        <taxon>Leptomonas</taxon>
    </lineage>
</organism>
<dbReference type="SMART" id="SM00577">
    <property type="entry name" value="CPDc"/>
    <property type="match status" value="1"/>
</dbReference>
<comment type="caution">
    <text evidence="4">The sequence shown here is derived from an EMBL/GenBank/DDBJ whole genome shotgun (WGS) entry which is preliminary data.</text>
</comment>
<reference evidence="4 5" key="1">
    <citation type="journal article" date="2015" name="PLoS Pathog.">
        <title>Leptomonas seymouri: Adaptations to the Dixenous Life Cycle Analyzed by Genome Sequencing, Transcriptome Profiling and Co-infection with Leishmania donovani.</title>
        <authorList>
            <person name="Kraeva N."/>
            <person name="Butenko A."/>
            <person name="Hlavacova J."/>
            <person name="Kostygov A."/>
            <person name="Myskova J."/>
            <person name="Grybchuk D."/>
            <person name="Lestinova T."/>
            <person name="Votypka J."/>
            <person name="Volf P."/>
            <person name="Opperdoes F."/>
            <person name="Flegontov P."/>
            <person name="Lukes J."/>
            <person name="Yurchenko V."/>
        </authorList>
    </citation>
    <scope>NUCLEOTIDE SEQUENCE [LARGE SCALE GENOMIC DNA]</scope>
    <source>
        <strain evidence="4 5">ATCC 30220</strain>
    </source>
</reference>
<keyword evidence="5" id="KW-1185">Reference proteome</keyword>
<dbReference type="SUPFAM" id="SSF56784">
    <property type="entry name" value="HAD-like"/>
    <property type="match status" value="1"/>
</dbReference>
<evidence type="ECO:0000313" key="4">
    <source>
        <dbReference type="EMBL" id="KPI87975.1"/>
    </source>
</evidence>
<dbReference type="GO" id="GO:0005744">
    <property type="term" value="C:TIM23 mitochondrial import inner membrane translocase complex"/>
    <property type="evidence" value="ECO:0007669"/>
    <property type="project" value="UniProtKB-UniRule"/>
</dbReference>
<name>A0A0N1PCT0_LEPSE</name>
<evidence type="ECO:0000313" key="5">
    <source>
        <dbReference type="Proteomes" id="UP000038009"/>
    </source>
</evidence>
<feature type="compositionally biased region" description="Basic residues" evidence="2">
    <location>
        <begin position="147"/>
        <end position="158"/>
    </location>
</feature>
<evidence type="ECO:0000256" key="2">
    <source>
        <dbReference type="SAM" id="MobiDB-lite"/>
    </source>
</evidence>
<dbReference type="AlphaFoldDB" id="A0A0N1PCT0"/>
<dbReference type="EMBL" id="LJSK01000066">
    <property type="protein sequence ID" value="KPI87975.1"/>
    <property type="molecule type" value="Genomic_DNA"/>
</dbReference>
<evidence type="ECO:0000259" key="3">
    <source>
        <dbReference type="PROSITE" id="PS50969"/>
    </source>
</evidence>
<dbReference type="Gene3D" id="3.40.50.1000">
    <property type="entry name" value="HAD superfamily/HAD-like"/>
    <property type="match status" value="1"/>
</dbReference>
<evidence type="ECO:0000256" key="1">
    <source>
        <dbReference type="RuleBase" id="RU365079"/>
    </source>
</evidence>
<feature type="domain" description="FCP1 homology" evidence="3">
    <location>
        <begin position="234"/>
        <end position="379"/>
    </location>
</feature>
<dbReference type="InterPro" id="IPR023214">
    <property type="entry name" value="HAD_sf"/>
</dbReference>
<keyword evidence="1" id="KW-0813">Transport</keyword>
<dbReference type="GO" id="GO:0015031">
    <property type="term" value="P:protein transport"/>
    <property type="evidence" value="ECO:0007669"/>
    <property type="project" value="UniProtKB-KW"/>
</dbReference>
<keyword evidence="1" id="KW-0653">Protein transport</keyword>
<keyword evidence="1" id="KW-0809">Transit peptide</keyword>
<keyword evidence="1" id="KW-0811">Translocation</keyword>
<dbReference type="InterPro" id="IPR036412">
    <property type="entry name" value="HAD-like_sf"/>
</dbReference>
<dbReference type="PROSITE" id="PS50969">
    <property type="entry name" value="FCP1"/>
    <property type="match status" value="1"/>
</dbReference>
<dbReference type="InterPro" id="IPR050365">
    <property type="entry name" value="TIM50"/>
</dbReference>
<gene>
    <name evidence="4" type="ORF">ABL78_2911</name>
</gene>
<dbReference type="OrthoDB" id="277011at2759"/>
<dbReference type="InterPro" id="IPR004274">
    <property type="entry name" value="FCP1_dom"/>
</dbReference>